<feature type="active site" description="Proton acceptor for HNH nuclease domain" evidence="12">
    <location>
        <position position="749"/>
    </location>
</feature>
<feature type="coiled-coil region" evidence="13">
    <location>
        <begin position="1068"/>
        <end position="1102"/>
    </location>
</feature>
<evidence type="ECO:0000259" key="14">
    <source>
        <dbReference type="PROSITE" id="PS51749"/>
    </source>
</evidence>
<dbReference type="GO" id="GO:0016787">
    <property type="term" value="F:hydrolase activity"/>
    <property type="evidence" value="ECO:0007669"/>
    <property type="project" value="UniProtKB-KW"/>
</dbReference>
<dbReference type="NCBIfam" id="TIGR01865">
    <property type="entry name" value="cas_Csn1"/>
    <property type="match status" value="2"/>
</dbReference>
<keyword evidence="5 12" id="KW-0378">Hydrolase</keyword>
<comment type="cofactor">
    <cofactor evidence="1">
        <name>Mg(2+)</name>
        <dbReference type="ChEBI" id="CHEBI:18420"/>
    </cofactor>
</comment>
<evidence type="ECO:0000256" key="9">
    <source>
        <dbReference type="ARBA" id="ARBA00023125"/>
    </source>
</evidence>
<keyword evidence="8 12" id="KW-0051">Antiviral defense</keyword>
<dbReference type="RefSeq" id="WP_072999805.1">
    <property type="nucleotide sequence ID" value="NZ_FQUM01000002.1"/>
</dbReference>
<dbReference type="InterPro" id="IPR033114">
    <property type="entry name" value="HNH_CAS9"/>
</dbReference>
<organism evidence="15 16">
    <name type="scientific">Mariniphaga anaerophila</name>
    <dbReference type="NCBI Taxonomy" id="1484053"/>
    <lineage>
        <taxon>Bacteria</taxon>
        <taxon>Pseudomonadati</taxon>
        <taxon>Bacteroidota</taxon>
        <taxon>Bacteroidia</taxon>
        <taxon>Marinilabiliales</taxon>
        <taxon>Prolixibacteraceae</taxon>
        <taxon>Mariniphaga</taxon>
    </lineage>
</organism>
<dbReference type="Pfam" id="PF13395">
    <property type="entry name" value="HNH_4"/>
    <property type="match status" value="1"/>
</dbReference>
<dbReference type="InterPro" id="IPR003615">
    <property type="entry name" value="HNH_nuc"/>
</dbReference>
<dbReference type="Pfam" id="PF18541">
    <property type="entry name" value="RuvC_III"/>
    <property type="match status" value="1"/>
</dbReference>
<dbReference type="GO" id="GO:0003677">
    <property type="term" value="F:DNA binding"/>
    <property type="evidence" value="ECO:0007669"/>
    <property type="project" value="UniProtKB-UniRule"/>
</dbReference>
<evidence type="ECO:0000256" key="8">
    <source>
        <dbReference type="ARBA" id="ARBA00023118"/>
    </source>
</evidence>
<dbReference type="HAMAP" id="MF_01480">
    <property type="entry name" value="Cas9"/>
    <property type="match status" value="1"/>
</dbReference>
<comment type="similarity">
    <text evidence="12">Belongs to the CRISPR-associated Cas9 family.</text>
</comment>
<keyword evidence="16" id="KW-1185">Reference proteome</keyword>
<sequence length="1343" mass="157435">MAKILGLDLGTNSIGWAVVEKERDCEFQLTDKGVRIFQEGVKIEKGIEGSKAAERTGFRSARRLKYRRKLRKIELLKVLSAYGYCPTLTNEELLNWRYKKVYPRNQAFLNWQSTDEASSKNPYHYRALAVEQKFDLEKEEDRFKIGRAFYHIAQRRGFLSNRLEGTKESDGAVKKSISEINSLKGDKTLGQYFYEKYRKREKIRNTYTHREEHYLDEFKRICEFQKLDSEFTAKARKAIFYQRPLKSQKGLVGKCVFEPNKPRCSVSRPEFEEYRMLCFVNNMKIKTPTDEHLRFLTEEEKKKIMPQFFRKSKDYFDFEDLAKQLAPKHQYKFYKRRDKYPEDWLFNYSMKTIVSGCPVSTRLKDLFGEDIMAFNIPYIREKDGKKSVIDIDDIWHVLFSYDSEDKLKEFAEKRLQLTEDQVKDFLKIRLRKEYASLSLKAIKKIVPFLKEGLIYSHAVFLANMEDAIPKEIWEIEENRNIIRTEIANIIANQKEEKQICEIVNGIIKINHTDEAVWSEAASEIFKKDLLRKIKAHFGEKTYNAFSEEKKNRVEISAFELLKKQMQKNSGRGEFVPVHRIDDKVKAFISDNFDVEPKSLAKIYHPSAIEVYKPPVRKDDGKLYLGSPMVSSIRNPMAMRALHQLRKVINELIKTDVIDSGTHIHIEMARGLMNSNERKAWQSWQRDRENLRKEYALKIKEHLSSDAEPSETDILKYQLWEEQNHKCIYTGKEIALSEFLGANPSFDIEHTIPRSISFDNSQVNKTLCENTFNRSVKKNKIPYELSNHLEILARIECWKEKYEELDKQIAASVRQARVAIDKESKDRAIQKRHKLKLDFGYWKNKYERFTMEDVPEGFKNSQLVDTGIITKYSRLYLNTLFDKVYTVKGSTVADFRKLWGLQDEYEKKARVNHIHHCIDAITIACITKENYDNLAKFYHDFEDLKIKGVEQLPRVKKPWKTFAEDVKAIEDEVLISHYTPDVLPKQTRKKLRDRGRIKKDKNGNPIYQNGDTVRGSLHQQTFYGAIEKAVINKKGESEKVIKYVVRKSLDSLEDSSIKNVVDERVREIIQHARLEEKKLKKEIEVQKKKLEKAEEEEENSICTEIERLNSQISELYTLPNKNGAPIPIKKVRIYQTSVTNPLHIKEQRDKSKKKLKSHKEFFHVANDSNYAMAIYEGKDAKGKIKRDFQLLNNMQAGEFFKFSVQKDLKAQNLNQIHNLVPDKIVQGKAELSFKAVLKIGTMVVLWENSPEEVWDLTVAEINKRLYKIVGLSQQIIQGKYFFGTIVMRHHKEASSASDLKTSDGKFEKNESYKAQRKMNHNQFNALVEGVDFKIDPLGNIKRIN</sequence>
<dbReference type="InterPro" id="IPR028629">
    <property type="entry name" value="Cas9"/>
</dbReference>
<comment type="function">
    <text evidence="12">CRISPR (clustered regularly interspaced short palindromic repeat) is an adaptive immune system that provides protection against mobile genetic elements (viruses, transposable elements and conjugative plasmids). CRISPR clusters contain spacers, sequences complementary to antecedent mobile elements, and target invading nucleic acids. CRISPR clusters are transcribed and processed into CRISPR RNA (crRNA). In type II CRISPR systems correct processing of pre-crRNA requires a trans-encoded small RNA (tracrRNA), endogenous ribonuclease 3 (rnc) and this protein. The tracrRNA serves as a guide for ribonuclease 3-aided processing of pre-crRNA. Subsequently Cas9/crRNA/tracrRNA endonucleolytically cleaves linear or circular dsDNA target complementary to the spacer; Cas9 is inactive in the absence of the 2 guide RNAs (gRNA). Cas9 recognizes the protospacer adjacent motif (PAM) in the CRISPR repeat sequences to help distinguish self versus nonself, as targets within the bacterial CRISPR locus do not have PAMs. PAM recognition is also required for catalytic activity.</text>
</comment>
<evidence type="ECO:0000313" key="16">
    <source>
        <dbReference type="Proteomes" id="UP000184164"/>
    </source>
</evidence>
<dbReference type="Gene3D" id="3.30.420.10">
    <property type="entry name" value="Ribonuclease H-like superfamily/Ribonuclease H"/>
    <property type="match status" value="3"/>
</dbReference>
<evidence type="ECO:0000313" key="15">
    <source>
        <dbReference type="EMBL" id="SHE84934.1"/>
    </source>
</evidence>
<accession>A0A1M4WUM9</accession>
<keyword evidence="3" id="KW-0479">Metal-binding</keyword>
<keyword evidence="9 12" id="KW-0238">DNA-binding</keyword>
<dbReference type="GO" id="GO:0043571">
    <property type="term" value="P:maintenance of CRISPR repeat elements"/>
    <property type="evidence" value="ECO:0007669"/>
    <property type="project" value="UniProtKB-UniRule"/>
</dbReference>
<name>A0A1M4WUM9_9BACT</name>
<evidence type="ECO:0000256" key="6">
    <source>
        <dbReference type="ARBA" id="ARBA00022842"/>
    </source>
</evidence>
<keyword evidence="6" id="KW-0460">Magnesium</keyword>
<evidence type="ECO:0000256" key="2">
    <source>
        <dbReference type="ARBA" id="ARBA00022722"/>
    </source>
</evidence>
<dbReference type="PROSITE" id="PS51749">
    <property type="entry name" value="HNH_CAS9"/>
    <property type="match status" value="1"/>
</dbReference>
<protein>
    <recommendedName>
        <fullName evidence="12">CRISPR-associated endonuclease Cas9</fullName>
        <ecNumber evidence="12">3.1.-.-</ecNumber>
    </recommendedName>
</protein>
<dbReference type="Pfam" id="PF18470">
    <property type="entry name" value="Cas9_a"/>
    <property type="match status" value="1"/>
</dbReference>
<dbReference type="InterPro" id="IPR040619">
    <property type="entry name" value="Cas9_alpha-helical_lobe"/>
</dbReference>
<dbReference type="STRING" id="1484053.SAMN05444274_102563"/>
<feature type="active site" description="For RuvC-like nuclease domain" evidence="12">
    <location>
        <position position="8"/>
    </location>
</feature>
<dbReference type="GO" id="GO:0051607">
    <property type="term" value="P:defense response to virus"/>
    <property type="evidence" value="ECO:0007669"/>
    <property type="project" value="UniProtKB-UniRule"/>
</dbReference>
<comment type="subunit">
    <text evidence="11 12">Monomer. Binds crRNA and tracrRNA.</text>
</comment>
<comment type="domain">
    <text evidence="12">Has 2 endonuclease domains. The discontinuous RuvC-like domain cleaves the target DNA noncomplementary to crRNA while the HNH nuclease domain cleaves the target DNA complementary to crRNA.</text>
</comment>
<evidence type="ECO:0000256" key="5">
    <source>
        <dbReference type="ARBA" id="ARBA00022801"/>
    </source>
</evidence>
<reference evidence="15 16" key="1">
    <citation type="submission" date="2016-11" db="EMBL/GenBank/DDBJ databases">
        <authorList>
            <person name="Jaros S."/>
            <person name="Januszkiewicz K."/>
            <person name="Wedrychowicz H."/>
        </authorList>
    </citation>
    <scope>NUCLEOTIDE SEQUENCE [LARGE SCALE GENOMIC DNA]</scope>
    <source>
        <strain evidence="15 16">DSM 26910</strain>
    </source>
</reference>
<evidence type="ECO:0000256" key="1">
    <source>
        <dbReference type="ARBA" id="ARBA00001946"/>
    </source>
</evidence>
<dbReference type="OrthoDB" id="9777169at2"/>
<dbReference type="InterPro" id="IPR041383">
    <property type="entry name" value="RuvC_III"/>
</dbReference>
<dbReference type="Proteomes" id="UP000184164">
    <property type="component" value="Unassembled WGS sequence"/>
</dbReference>
<keyword evidence="2 12" id="KW-0540">Nuclease</keyword>
<keyword evidence="4 12" id="KW-0255">Endonuclease</keyword>
<dbReference type="InterPro" id="IPR036397">
    <property type="entry name" value="RNaseH_sf"/>
</dbReference>
<evidence type="ECO:0000256" key="3">
    <source>
        <dbReference type="ARBA" id="ARBA00022723"/>
    </source>
</evidence>
<dbReference type="GO" id="GO:0003723">
    <property type="term" value="F:RNA binding"/>
    <property type="evidence" value="ECO:0007669"/>
    <property type="project" value="UniProtKB-UniRule"/>
</dbReference>
<dbReference type="GO" id="GO:0004519">
    <property type="term" value="F:endonuclease activity"/>
    <property type="evidence" value="ECO:0007669"/>
    <property type="project" value="UniProtKB-UniRule"/>
</dbReference>
<evidence type="ECO:0000256" key="7">
    <source>
        <dbReference type="ARBA" id="ARBA00022884"/>
    </source>
</evidence>
<evidence type="ECO:0000256" key="11">
    <source>
        <dbReference type="ARBA" id="ARBA00046380"/>
    </source>
</evidence>
<evidence type="ECO:0000256" key="10">
    <source>
        <dbReference type="ARBA" id="ARBA00023211"/>
    </source>
</evidence>
<comment type="caution">
    <text evidence="12">Lacks conserved residue(s) required for the propagation of feature annotation.</text>
</comment>
<evidence type="ECO:0000256" key="13">
    <source>
        <dbReference type="SAM" id="Coils"/>
    </source>
</evidence>
<keyword evidence="7 12" id="KW-0694">RNA-binding</keyword>
<gene>
    <name evidence="12" type="primary">cas9</name>
    <name evidence="15" type="ORF">SAMN05444274_102563</name>
</gene>
<feature type="domain" description="HNH Cas9-type" evidence="14">
    <location>
        <begin position="673"/>
        <end position="833"/>
    </location>
</feature>
<dbReference type="EC" id="3.1.-.-" evidence="12"/>
<keyword evidence="13" id="KW-0175">Coiled coil</keyword>
<evidence type="ECO:0000256" key="4">
    <source>
        <dbReference type="ARBA" id="ARBA00022759"/>
    </source>
</evidence>
<proteinExistence type="inferred from homology"/>
<evidence type="ECO:0000256" key="12">
    <source>
        <dbReference type="HAMAP-Rule" id="MF_01480"/>
    </source>
</evidence>
<keyword evidence="10" id="KW-0464">Manganese</keyword>
<dbReference type="EMBL" id="FQUM01000002">
    <property type="protein sequence ID" value="SHE84934.1"/>
    <property type="molecule type" value="Genomic_DNA"/>
</dbReference>
<dbReference type="GO" id="GO:0046872">
    <property type="term" value="F:metal ion binding"/>
    <property type="evidence" value="ECO:0007669"/>
    <property type="project" value="UniProtKB-UniRule"/>
</dbReference>